<dbReference type="EMBL" id="CM026430">
    <property type="protein sequence ID" value="KAG0560854.1"/>
    <property type="molecule type" value="Genomic_DNA"/>
</dbReference>
<accession>A0A8T0GRQ2</accession>
<evidence type="ECO:0000313" key="3">
    <source>
        <dbReference type="Proteomes" id="UP000822688"/>
    </source>
</evidence>
<evidence type="ECO:0008006" key="4">
    <source>
        <dbReference type="Google" id="ProtNLM"/>
    </source>
</evidence>
<dbReference type="PANTHER" id="PTHR33675">
    <property type="entry name" value="NUCLEAR RECEPTOR FAMILY 2 GROUP C PROTEIN"/>
    <property type="match status" value="1"/>
</dbReference>
<feature type="compositionally biased region" description="Basic residues" evidence="1">
    <location>
        <begin position="200"/>
        <end position="215"/>
    </location>
</feature>
<gene>
    <name evidence="2" type="ORF">KC19_9G019200</name>
</gene>
<reference evidence="2" key="1">
    <citation type="submission" date="2020-06" db="EMBL/GenBank/DDBJ databases">
        <title>WGS assembly of Ceratodon purpureus strain R40.</title>
        <authorList>
            <person name="Carey S.B."/>
            <person name="Jenkins J."/>
            <person name="Shu S."/>
            <person name="Lovell J.T."/>
            <person name="Sreedasyam A."/>
            <person name="Maumus F."/>
            <person name="Tiley G.P."/>
            <person name="Fernandez-Pozo N."/>
            <person name="Barry K."/>
            <person name="Chen C."/>
            <person name="Wang M."/>
            <person name="Lipzen A."/>
            <person name="Daum C."/>
            <person name="Saski C.A."/>
            <person name="Payton A.C."/>
            <person name="Mcbreen J.C."/>
            <person name="Conrad R.E."/>
            <person name="Kollar L.M."/>
            <person name="Olsson S."/>
            <person name="Huttunen S."/>
            <person name="Landis J.B."/>
            <person name="Wickett N.J."/>
            <person name="Johnson M.G."/>
            <person name="Rensing S.A."/>
            <person name="Grimwood J."/>
            <person name="Schmutz J."/>
            <person name="Mcdaniel S.F."/>
        </authorList>
    </citation>
    <scope>NUCLEOTIDE SEQUENCE</scope>
    <source>
        <strain evidence="2">R40</strain>
    </source>
</reference>
<dbReference type="PANTHER" id="PTHR33675:SF1">
    <property type="entry name" value="HOLOCARBOXYLASE SYNTHETASE"/>
    <property type="match status" value="1"/>
</dbReference>
<name>A0A8T0GRQ2_CERPU</name>
<evidence type="ECO:0000256" key="1">
    <source>
        <dbReference type="SAM" id="MobiDB-lite"/>
    </source>
</evidence>
<proteinExistence type="predicted"/>
<keyword evidence="3" id="KW-1185">Reference proteome</keyword>
<feature type="compositionally biased region" description="Low complexity" evidence="1">
    <location>
        <begin position="216"/>
        <end position="226"/>
    </location>
</feature>
<dbReference type="Proteomes" id="UP000822688">
    <property type="component" value="Chromosome 9"/>
</dbReference>
<comment type="caution">
    <text evidence="2">The sequence shown here is derived from an EMBL/GenBank/DDBJ whole genome shotgun (WGS) entry which is preliminary data.</text>
</comment>
<protein>
    <recommendedName>
        <fullName evidence="4">Holocarboxylase synthetase</fullName>
    </recommendedName>
</protein>
<feature type="region of interest" description="Disordered" evidence="1">
    <location>
        <begin position="185"/>
        <end position="242"/>
    </location>
</feature>
<dbReference type="AlphaFoldDB" id="A0A8T0GRQ2"/>
<evidence type="ECO:0000313" key="2">
    <source>
        <dbReference type="EMBL" id="KAG0560854.1"/>
    </source>
</evidence>
<sequence>MAKKRKSENAALDEVERSLYTSFCTAANSISQLYTQAQNQQKIAFQAGERHAVEKLYQWLLREHQTGSNITVAQIIHNLQSELENGNGDEMTMSPGPQVPQQPVVGTSGRTAALSAPIDQGKISVFQGALSSPNRRSIPSFAMAPAGYGVQNASVQPARRGSLSLEQPAADLREDQLESAPYEDAPAVGFGFQPPQPQHQHQHQHQHPHHHHQHQHQQQNQHQQHPQHVRGGAHTYNENDASMDMHADGAAESYYR</sequence>
<organism evidence="2 3">
    <name type="scientific">Ceratodon purpureus</name>
    <name type="common">Fire moss</name>
    <name type="synonym">Dicranum purpureum</name>
    <dbReference type="NCBI Taxonomy" id="3225"/>
    <lineage>
        <taxon>Eukaryota</taxon>
        <taxon>Viridiplantae</taxon>
        <taxon>Streptophyta</taxon>
        <taxon>Embryophyta</taxon>
        <taxon>Bryophyta</taxon>
        <taxon>Bryophytina</taxon>
        <taxon>Bryopsida</taxon>
        <taxon>Dicranidae</taxon>
        <taxon>Pseudoditrichales</taxon>
        <taxon>Ditrichaceae</taxon>
        <taxon>Ceratodon</taxon>
    </lineage>
</organism>